<dbReference type="AlphaFoldDB" id="A0AAE0BUZ9"/>
<dbReference type="EMBL" id="LGRX02033198">
    <property type="protein sequence ID" value="KAK3242300.1"/>
    <property type="molecule type" value="Genomic_DNA"/>
</dbReference>
<proteinExistence type="predicted"/>
<reference evidence="1 2" key="1">
    <citation type="journal article" date="2015" name="Genome Biol. Evol.">
        <title>Comparative Genomics of a Bacterivorous Green Alga Reveals Evolutionary Causalities and Consequences of Phago-Mixotrophic Mode of Nutrition.</title>
        <authorList>
            <person name="Burns J.A."/>
            <person name="Paasch A."/>
            <person name="Narechania A."/>
            <person name="Kim E."/>
        </authorList>
    </citation>
    <scope>NUCLEOTIDE SEQUENCE [LARGE SCALE GENOMIC DNA]</scope>
    <source>
        <strain evidence="1 2">PLY_AMNH</strain>
    </source>
</reference>
<organism evidence="1 2">
    <name type="scientific">Cymbomonas tetramitiformis</name>
    <dbReference type="NCBI Taxonomy" id="36881"/>
    <lineage>
        <taxon>Eukaryota</taxon>
        <taxon>Viridiplantae</taxon>
        <taxon>Chlorophyta</taxon>
        <taxon>Pyramimonadophyceae</taxon>
        <taxon>Pyramimonadales</taxon>
        <taxon>Pyramimonadaceae</taxon>
        <taxon>Cymbomonas</taxon>
    </lineage>
</organism>
<evidence type="ECO:0000313" key="1">
    <source>
        <dbReference type="EMBL" id="KAK3242300.1"/>
    </source>
</evidence>
<protein>
    <submittedName>
        <fullName evidence="1">Uncharacterized protein</fullName>
    </submittedName>
</protein>
<keyword evidence="2" id="KW-1185">Reference proteome</keyword>
<dbReference type="Proteomes" id="UP001190700">
    <property type="component" value="Unassembled WGS sequence"/>
</dbReference>
<evidence type="ECO:0000313" key="2">
    <source>
        <dbReference type="Proteomes" id="UP001190700"/>
    </source>
</evidence>
<sequence length="313" mass="35674">MWGPQRPWIPRDPHLADIFRRGSPSYLKRCLRDKRVFLLGTSFMRQIFVEMVKWLNGTLSQDYSLPDQTFKEIPSSPTFCASRRNNPVCAHGNPLYAWDPRKPPVTPKACGKHDEGARLKPCGGPAGQRSWQPTDGGNGVLHYRFKTYVDTPETDEYWIQDTKDGQYDILLVYLGQWDEMFKGRRNADELEAFRGEVRTLITKVQKFPGPVVWLLEPDEGKNPQRAVIQEELYIELRVPPSSRDWAMSALSIPDQVFVVRVVLIAQGFVVCELCGPKLIDTVVMATIFYFSHLELDVVAAHTGVRIPLLIESA</sequence>
<gene>
    <name evidence="1" type="ORF">CYMTET_48003</name>
</gene>
<name>A0AAE0BUZ9_9CHLO</name>
<accession>A0AAE0BUZ9</accession>
<comment type="caution">
    <text evidence="1">The sequence shown here is derived from an EMBL/GenBank/DDBJ whole genome shotgun (WGS) entry which is preliminary data.</text>
</comment>